<dbReference type="Proteomes" id="UP000547058">
    <property type="component" value="Unassembled WGS sequence"/>
</dbReference>
<feature type="transmembrane region" description="Helical" evidence="1">
    <location>
        <begin position="79"/>
        <end position="102"/>
    </location>
</feature>
<comment type="caution">
    <text evidence="2">The sequence shown here is derived from an EMBL/GenBank/DDBJ whole genome shotgun (WGS) entry which is preliminary data.</text>
</comment>
<feature type="transmembrane region" description="Helical" evidence="1">
    <location>
        <begin position="20"/>
        <end position="41"/>
    </location>
</feature>
<dbReference type="EMBL" id="JACGXS010000001">
    <property type="protein sequence ID" value="MBA8680208.1"/>
    <property type="molecule type" value="Genomic_DNA"/>
</dbReference>
<name>A0A7W3FIK9_9GAMM</name>
<evidence type="ECO:0000313" key="3">
    <source>
        <dbReference type="Proteomes" id="UP000547058"/>
    </source>
</evidence>
<sequence length="112" mass="11679">MSLISRLLRCSATPTGRRVLFAVTTVAAVIVACNPQLLPLLPVIDAVGLDVLVLLLGAQVMATAPWLRDHATRGARQACRVLAALLAGAIGGYLRQLVFGIARGTVVIGRPA</sequence>
<evidence type="ECO:0000256" key="1">
    <source>
        <dbReference type="SAM" id="Phobius"/>
    </source>
</evidence>
<organism evidence="2 3">
    <name type="scientific">Stenotrophomonas tumulicola</name>
    <dbReference type="NCBI Taxonomy" id="1685415"/>
    <lineage>
        <taxon>Bacteria</taxon>
        <taxon>Pseudomonadati</taxon>
        <taxon>Pseudomonadota</taxon>
        <taxon>Gammaproteobacteria</taxon>
        <taxon>Lysobacterales</taxon>
        <taxon>Lysobacteraceae</taxon>
        <taxon>Stenotrophomonas</taxon>
    </lineage>
</organism>
<reference evidence="2 3" key="1">
    <citation type="submission" date="2020-08" db="EMBL/GenBank/DDBJ databases">
        <title>Stenotrophomonas tumulicola JCM 30961.</title>
        <authorList>
            <person name="Deng Y."/>
        </authorList>
    </citation>
    <scope>NUCLEOTIDE SEQUENCE [LARGE SCALE GENOMIC DNA]</scope>
    <source>
        <strain evidence="2 3">JCM 30961</strain>
    </source>
</reference>
<feature type="transmembrane region" description="Helical" evidence="1">
    <location>
        <begin position="47"/>
        <end position="67"/>
    </location>
</feature>
<keyword evidence="3" id="KW-1185">Reference proteome</keyword>
<keyword evidence="1" id="KW-0472">Membrane</keyword>
<dbReference type="PROSITE" id="PS51257">
    <property type="entry name" value="PROKAR_LIPOPROTEIN"/>
    <property type="match status" value="1"/>
</dbReference>
<keyword evidence="1" id="KW-0812">Transmembrane</keyword>
<dbReference type="AlphaFoldDB" id="A0A7W3FIK9"/>
<accession>A0A7W3FIK9</accession>
<gene>
    <name evidence="2" type="ORF">H4O11_00085</name>
</gene>
<evidence type="ECO:0000313" key="2">
    <source>
        <dbReference type="EMBL" id="MBA8680208.1"/>
    </source>
</evidence>
<proteinExistence type="predicted"/>
<protein>
    <submittedName>
        <fullName evidence="2">Uncharacterized protein</fullName>
    </submittedName>
</protein>
<dbReference type="RefSeq" id="WP_182337393.1">
    <property type="nucleotide sequence ID" value="NZ_JACGXS010000001.1"/>
</dbReference>
<keyword evidence="1" id="KW-1133">Transmembrane helix</keyword>